<name>A0A917L5T8_9PROT</name>
<sequence>MVEPYFVRREKIDQTRHQVMGQERTTLRLFREVCGDRPVSEYRRSDLTSFLGTLRRLPNTYGRSPKDRTRTVAEMIAEAESRNTPRLEEFADVYGGDLQCDAGTWFLNILETEANEAAAMTGRSLKTRNATRTLPLHPEVIRLGFVQYAREGAASGRPIVPRPPATREGWSARRTLYAQLHLLPSTGQGVSARRWDALVPPYRHHALD</sequence>
<dbReference type="AlphaFoldDB" id="A0A917L5T8"/>
<dbReference type="EMBL" id="BMKW01000030">
    <property type="protein sequence ID" value="GGJ43885.1"/>
    <property type="molecule type" value="Genomic_DNA"/>
</dbReference>
<evidence type="ECO:0000313" key="2">
    <source>
        <dbReference type="Proteomes" id="UP000661507"/>
    </source>
</evidence>
<evidence type="ECO:0000313" key="1">
    <source>
        <dbReference type="EMBL" id="GGJ43885.1"/>
    </source>
</evidence>
<proteinExistence type="predicted"/>
<dbReference type="RefSeq" id="WP_188973711.1">
    <property type="nucleotide sequence ID" value="NZ_BMKW01000030.1"/>
</dbReference>
<reference evidence="1" key="1">
    <citation type="journal article" date="2014" name="Int. J. Syst. Evol. Microbiol.">
        <title>Complete genome sequence of Corynebacterium casei LMG S-19264T (=DSM 44701T), isolated from a smear-ripened cheese.</title>
        <authorList>
            <consortium name="US DOE Joint Genome Institute (JGI-PGF)"/>
            <person name="Walter F."/>
            <person name="Albersmeier A."/>
            <person name="Kalinowski J."/>
            <person name="Ruckert C."/>
        </authorList>
    </citation>
    <scope>NUCLEOTIDE SEQUENCE</scope>
    <source>
        <strain evidence="1">CGMCC 1.3617</strain>
    </source>
</reference>
<accession>A0A917L5T8</accession>
<comment type="caution">
    <text evidence="1">The sequence shown here is derived from an EMBL/GenBank/DDBJ whole genome shotgun (WGS) entry which is preliminary data.</text>
</comment>
<dbReference type="Proteomes" id="UP000661507">
    <property type="component" value="Unassembled WGS sequence"/>
</dbReference>
<reference evidence="1" key="2">
    <citation type="submission" date="2020-09" db="EMBL/GenBank/DDBJ databases">
        <authorList>
            <person name="Sun Q."/>
            <person name="Zhou Y."/>
        </authorList>
    </citation>
    <scope>NUCLEOTIDE SEQUENCE</scope>
    <source>
        <strain evidence="1">CGMCC 1.3617</strain>
    </source>
</reference>
<keyword evidence="2" id="KW-1185">Reference proteome</keyword>
<gene>
    <name evidence="1" type="ORF">GCM10011320_59270</name>
</gene>
<organism evidence="1 2">
    <name type="scientific">Neoroseomonas lacus</name>
    <dbReference type="NCBI Taxonomy" id="287609"/>
    <lineage>
        <taxon>Bacteria</taxon>
        <taxon>Pseudomonadati</taxon>
        <taxon>Pseudomonadota</taxon>
        <taxon>Alphaproteobacteria</taxon>
        <taxon>Acetobacterales</taxon>
        <taxon>Acetobacteraceae</taxon>
        <taxon>Neoroseomonas</taxon>
    </lineage>
</organism>
<protein>
    <submittedName>
        <fullName evidence="1">Uncharacterized protein</fullName>
    </submittedName>
</protein>